<evidence type="ECO:0000259" key="1">
    <source>
        <dbReference type="Pfam" id="PF05170"/>
    </source>
</evidence>
<protein>
    <submittedName>
        <fullName evidence="2">Putative assembly protein</fullName>
    </submittedName>
</protein>
<dbReference type="Proteomes" id="UP000061348">
    <property type="component" value="Unassembled WGS sequence"/>
</dbReference>
<dbReference type="AlphaFoldDB" id="A0A109LFY9"/>
<sequence length="391" mass="41715">MTLPDSPAYSTDGHLIAKLHEASGASFRYENFNGKIGNSDIHGDLAYVASQPRPKLSGALVSNQLLMDDLAPLIGADSNAEQKARGGESKQPATKVLPVEEFRTERWREMDADVEFTGKRIVHSADLPFTDLYTHLVLNDGQLSLEPLRFGVAGGKLDAQIRLNGRTTPMEGRAKLTARNFKLKQLFPTFEPMKTSFGELNGDADISGRGNSVAALLGTSNGDLKMLINDGAISRSLMEIAGLNVGNYVVGRLFGDEEVKINCAAADFGIKTGLATTRLFVFDTENAIIYIDGTANMATEQLDLTITPESKGFRLFSLRSPLYVNGPFIKPNAGVKAIPLALRGAGMVALGVIAGPAAGLLALVAPSGGEPNECAPLLQQMKEGKAPKTVK</sequence>
<dbReference type="InterPro" id="IPR052894">
    <property type="entry name" value="AsmA-related"/>
</dbReference>
<dbReference type="GO" id="GO:0090313">
    <property type="term" value="P:regulation of protein targeting to membrane"/>
    <property type="evidence" value="ECO:0007669"/>
    <property type="project" value="TreeGrafter"/>
</dbReference>
<evidence type="ECO:0000313" key="2">
    <source>
        <dbReference type="EMBL" id="KWV86625.1"/>
    </source>
</evidence>
<reference evidence="2 3" key="1">
    <citation type="submission" date="2015-05" db="EMBL/GenBank/DDBJ databases">
        <title>A genomic and transcriptomic approach to investigate the blue pigment phenotype in Pseudomonas fluorescens.</title>
        <authorList>
            <person name="Andreani N.A."/>
            <person name="Cardazzo B."/>
        </authorList>
    </citation>
    <scope>NUCLEOTIDE SEQUENCE [LARGE SCALE GENOMIC DNA]</scope>
    <source>
        <strain evidence="2 3">Ps_22</strain>
    </source>
</reference>
<dbReference type="InterPro" id="IPR007844">
    <property type="entry name" value="AsmA"/>
</dbReference>
<dbReference type="PATRIC" id="fig|294.194.peg.4114"/>
<name>A0A109LFY9_PSEFL</name>
<gene>
    <name evidence="2" type="ORF">PFLmoz3_03709</name>
</gene>
<dbReference type="PANTHER" id="PTHR30441">
    <property type="entry name" value="DUF748 DOMAIN-CONTAINING PROTEIN"/>
    <property type="match status" value="1"/>
</dbReference>
<organism evidence="2 3">
    <name type="scientific">Pseudomonas fluorescens</name>
    <dbReference type="NCBI Taxonomy" id="294"/>
    <lineage>
        <taxon>Bacteria</taxon>
        <taxon>Pseudomonadati</taxon>
        <taxon>Pseudomonadota</taxon>
        <taxon>Gammaproteobacteria</taxon>
        <taxon>Pseudomonadales</taxon>
        <taxon>Pseudomonadaceae</taxon>
        <taxon>Pseudomonas</taxon>
    </lineage>
</organism>
<feature type="domain" description="AsmA" evidence="1">
    <location>
        <begin position="2"/>
        <end position="278"/>
    </location>
</feature>
<comment type="caution">
    <text evidence="2">The sequence shown here is derived from an EMBL/GenBank/DDBJ whole genome shotgun (WGS) entry which is preliminary data.</text>
</comment>
<dbReference type="GO" id="GO:0005886">
    <property type="term" value="C:plasma membrane"/>
    <property type="evidence" value="ECO:0007669"/>
    <property type="project" value="TreeGrafter"/>
</dbReference>
<dbReference type="Pfam" id="PF05170">
    <property type="entry name" value="AsmA"/>
    <property type="match status" value="1"/>
</dbReference>
<accession>A0A109LFY9</accession>
<proteinExistence type="predicted"/>
<dbReference type="EMBL" id="LCYA01000092">
    <property type="protein sequence ID" value="KWV86625.1"/>
    <property type="molecule type" value="Genomic_DNA"/>
</dbReference>
<evidence type="ECO:0000313" key="3">
    <source>
        <dbReference type="Proteomes" id="UP000061348"/>
    </source>
</evidence>
<dbReference type="PANTHER" id="PTHR30441:SF9">
    <property type="entry name" value="ASMA FAMILY PROTEIN YHJG"/>
    <property type="match status" value="1"/>
</dbReference>